<accession>A0A3B0WWQ1</accession>
<dbReference type="AlphaFoldDB" id="A0A3B0WWQ1"/>
<evidence type="ECO:0000256" key="1">
    <source>
        <dbReference type="SAM" id="Phobius"/>
    </source>
</evidence>
<sequence length="59" mass="6516">MDWLAIGSSVLLIGMIVFMWPRMKHAVANSPKGTLNDWMGYIIPLAGVVGFIILLINMV</sequence>
<feature type="transmembrane region" description="Helical" evidence="1">
    <location>
        <begin position="38"/>
        <end position="56"/>
    </location>
</feature>
<evidence type="ECO:0000313" key="2">
    <source>
        <dbReference type="EMBL" id="VAW56713.1"/>
    </source>
</evidence>
<keyword evidence="1" id="KW-0472">Membrane</keyword>
<dbReference type="EMBL" id="UOFF01000271">
    <property type="protein sequence ID" value="VAW56713.1"/>
    <property type="molecule type" value="Genomic_DNA"/>
</dbReference>
<organism evidence="2">
    <name type="scientific">hydrothermal vent metagenome</name>
    <dbReference type="NCBI Taxonomy" id="652676"/>
    <lineage>
        <taxon>unclassified sequences</taxon>
        <taxon>metagenomes</taxon>
        <taxon>ecological metagenomes</taxon>
    </lineage>
</organism>
<protein>
    <submittedName>
        <fullName evidence="2">Uncharacterized protein</fullName>
    </submittedName>
</protein>
<name>A0A3B0WWQ1_9ZZZZ</name>
<keyword evidence="1" id="KW-1133">Transmembrane helix</keyword>
<keyword evidence="1" id="KW-0812">Transmembrane</keyword>
<proteinExistence type="predicted"/>
<gene>
    <name evidence="2" type="ORF">MNBD_GAMMA07-1385</name>
</gene>
<reference evidence="2" key="1">
    <citation type="submission" date="2018-06" db="EMBL/GenBank/DDBJ databases">
        <authorList>
            <person name="Zhirakovskaya E."/>
        </authorList>
    </citation>
    <scope>NUCLEOTIDE SEQUENCE</scope>
</reference>